<dbReference type="EMBL" id="VMHL01000001">
    <property type="protein sequence ID" value="TSJ91754.1"/>
    <property type="molecule type" value="Genomic_DNA"/>
</dbReference>
<gene>
    <name evidence="2" type="ORF">FPQ14_00360</name>
</gene>
<keyword evidence="1" id="KW-0472">Membrane</keyword>
<dbReference type="AlphaFoldDB" id="A0A556RSD9"/>
<feature type="transmembrane region" description="Helical" evidence="1">
    <location>
        <begin position="6"/>
        <end position="24"/>
    </location>
</feature>
<accession>A0A556RSD9</accession>
<sequence length="94" mass="10036">MTDDEKLLVKIGLIGFMLGIAKLLAGDEAITWRKVIGRALLGTGSSLIAGLVMIPHPNASQLVVVGAAALLGILGHSFIEWIVINYIDKKNKKD</sequence>
<evidence type="ECO:0000313" key="2">
    <source>
        <dbReference type="EMBL" id="TSJ91754.1"/>
    </source>
</evidence>
<protein>
    <submittedName>
        <fullName evidence="2">Holin</fullName>
    </submittedName>
</protein>
<feature type="transmembrane region" description="Helical" evidence="1">
    <location>
        <begin position="36"/>
        <end position="56"/>
    </location>
</feature>
<name>A0A556RSD9_9GAMM</name>
<dbReference type="InterPro" id="IPR007633">
    <property type="entry name" value="Phage_P2_Holin"/>
</dbReference>
<dbReference type="RefSeq" id="WP_144187433.1">
    <property type="nucleotide sequence ID" value="NZ_VMHL01000001.1"/>
</dbReference>
<feature type="transmembrane region" description="Helical" evidence="1">
    <location>
        <begin position="62"/>
        <end position="84"/>
    </location>
</feature>
<dbReference type="Proteomes" id="UP000319138">
    <property type="component" value="Unassembled WGS sequence"/>
</dbReference>
<dbReference type="Pfam" id="PF04550">
    <property type="entry name" value="Phage_holin_3_2"/>
    <property type="match status" value="1"/>
</dbReference>
<dbReference type="GO" id="GO:0044660">
    <property type="term" value="P:viral release via pore formation in host cell membrane"/>
    <property type="evidence" value="ECO:0007669"/>
    <property type="project" value="InterPro"/>
</dbReference>
<organism evidence="2 3">
    <name type="scientific">Gilliamella apicola</name>
    <dbReference type="NCBI Taxonomy" id="1196095"/>
    <lineage>
        <taxon>Bacteria</taxon>
        <taxon>Pseudomonadati</taxon>
        <taxon>Pseudomonadota</taxon>
        <taxon>Gammaproteobacteria</taxon>
        <taxon>Orbales</taxon>
        <taxon>Orbaceae</taxon>
        <taxon>Gilliamella</taxon>
    </lineage>
</organism>
<evidence type="ECO:0000256" key="1">
    <source>
        <dbReference type="SAM" id="Phobius"/>
    </source>
</evidence>
<comment type="caution">
    <text evidence="2">The sequence shown here is derived from an EMBL/GenBank/DDBJ whole genome shotgun (WGS) entry which is preliminary data.</text>
</comment>
<evidence type="ECO:0000313" key="3">
    <source>
        <dbReference type="Proteomes" id="UP000319138"/>
    </source>
</evidence>
<keyword evidence="1" id="KW-1133">Transmembrane helix</keyword>
<reference evidence="2 3" key="1">
    <citation type="submission" date="2019-07" db="EMBL/GenBank/DDBJ databases">
        <title>Gilliamella genomes.</title>
        <authorList>
            <person name="Zheng H."/>
        </authorList>
    </citation>
    <scope>NUCLEOTIDE SEQUENCE [LARGE SCALE GENOMIC DNA]</scope>
    <source>
        <strain evidence="2 3">W8131</strain>
    </source>
</reference>
<keyword evidence="1" id="KW-0812">Transmembrane</keyword>
<proteinExistence type="predicted"/>